<feature type="compositionally biased region" description="Low complexity" evidence="1">
    <location>
        <begin position="136"/>
        <end position="151"/>
    </location>
</feature>
<evidence type="ECO:0000313" key="3">
    <source>
        <dbReference type="RefSeq" id="XP_029124170.1"/>
    </source>
</evidence>
<dbReference type="AlphaFoldDB" id="A0A8N4IH45"/>
<feature type="region of interest" description="Disordered" evidence="1">
    <location>
        <begin position="116"/>
        <end position="194"/>
    </location>
</feature>
<keyword evidence="2" id="KW-1185">Reference proteome</keyword>
<name>A0A8N4IH45_ELAGV</name>
<dbReference type="RefSeq" id="XP_029124170.1">
    <property type="nucleotide sequence ID" value="XM_029268337.1"/>
</dbReference>
<dbReference type="OrthoDB" id="1704329at2759"/>
<dbReference type="Proteomes" id="UP000504607">
    <property type="component" value="Chromosome 14"/>
</dbReference>
<protein>
    <submittedName>
        <fullName evidence="3">Zinc finger homeobox protein 4-like</fullName>
    </submittedName>
</protein>
<sequence>MKLKRAASKTKFTSSIHVPSGHEQYCHYNEMVAYVQMGSRYDISVDGPLRRKFESAGPIRSRDISLPTSNPPQNSRDPLARENTPSPLRFISSEFQHPNRESHLPWLLLLLNGKPNQNHQTSQPSSIQHFFERHSQAAAAATSSSSNSNPSIPLNPQPDSNPNPPQSSPPPADPPPPCGEESSSQITPEISKSVSLKRFKFSPGMLIKQSRDDGGDEVTWKISPVNVVIG</sequence>
<feature type="compositionally biased region" description="Polar residues" evidence="1">
    <location>
        <begin position="181"/>
        <end position="194"/>
    </location>
</feature>
<evidence type="ECO:0000256" key="1">
    <source>
        <dbReference type="SAM" id="MobiDB-lite"/>
    </source>
</evidence>
<gene>
    <name evidence="3" type="primary">LOC114912624</name>
</gene>
<feature type="compositionally biased region" description="Polar residues" evidence="1">
    <location>
        <begin position="116"/>
        <end position="128"/>
    </location>
</feature>
<feature type="compositionally biased region" description="Pro residues" evidence="1">
    <location>
        <begin position="153"/>
        <end position="178"/>
    </location>
</feature>
<organism evidence="2 3">
    <name type="scientific">Elaeis guineensis var. tenera</name>
    <name type="common">Oil palm</name>
    <dbReference type="NCBI Taxonomy" id="51953"/>
    <lineage>
        <taxon>Eukaryota</taxon>
        <taxon>Viridiplantae</taxon>
        <taxon>Streptophyta</taxon>
        <taxon>Embryophyta</taxon>
        <taxon>Tracheophyta</taxon>
        <taxon>Spermatophyta</taxon>
        <taxon>Magnoliopsida</taxon>
        <taxon>Liliopsida</taxon>
        <taxon>Arecaceae</taxon>
        <taxon>Arecoideae</taxon>
        <taxon>Cocoseae</taxon>
        <taxon>Elaeidinae</taxon>
        <taxon>Elaeis</taxon>
    </lineage>
</organism>
<evidence type="ECO:0000313" key="2">
    <source>
        <dbReference type="Proteomes" id="UP000504607"/>
    </source>
</evidence>
<reference evidence="3" key="1">
    <citation type="submission" date="2025-08" db="UniProtKB">
        <authorList>
            <consortium name="RefSeq"/>
        </authorList>
    </citation>
    <scope>IDENTIFICATION</scope>
</reference>
<accession>A0A8N4IH45</accession>
<proteinExistence type="predicted"/>
<feature type="compositionally biased region" description="Polar residues" evidence="1">
    <location>
        <begin position="66"/>
        <end position="76"/>
    </location>
</feature>
<feature type="region of interest" description="Disordered" evidence="1">
    <location>
        <begin position="56"/>
        <end position="85"/>
    </location>
</feature>